<evidence type="ECO:0000313" key="4">
    <source>
        <dbReference type="Proteomes" id="UP001596514"/>
    </source>
</evidence>
<accession>A0ABW2SYL3</accession>
<dbReference type="EMBL" id="JBHTEE010000001">
    <property type="protein sequence ID" value="MFC7601420.1"/>
    <property type="molecule type" value="Genomic_DNA"/>
</dbReference>
<protein>
    <submittedName>
        <fullName evidence="3">Glycosyltransferase</fullName>
    </submittedName>
</protein>
<name>A0ABW2SYL3_9ACTN</name>
<dbReference type="PANTHER" id="PTHR48050">
    <property type="entry name" value="STEROL 3-BETA-GLUCOSYLTRANSFERASE"/>
    <property type="match status" value="1"/>
</dbReference>
<dbReference type="SUPFAM" id="SSF53756">
    <property type="entry name" value="UDP-Glycosyltransferase/glycogen phosphorylase"/>
    <property type="match status" value="1"/>
</dbReference>
<dbReference type="InterPro" id="IPR050426">
    <property type="entry name" value="Glycosyltransferase_28"/>
</dbReference>
<sequence>MRVLIVTVGSEGDLQPFLALGKRLLAEGHDVRLSASDGYAARADAVGVPFAGRPSWNEAEFQANYLRILSEKNKLRQLTVVIEFLAQEQHAAVPQLMALAREADVVINSPLAIGAVAAARAVGTPQVSVHHTWPLHRARGHGPNNIDFGPVGNALAWSVVGGGVRLATDKLLNPVVAAAGLPPWRDVLFDASHSRLLNLIAISPSVLKHDPLFESTYRTTGYWFLEEPEYVPPDDLAAFIADEPPVVIGFGSNNGFDARAVTKQLLEAVRGLGRRVVLQSGWAGLGDQELPPNIFLADFVPHGWLYARAACVVHHGGAGTTAAAFRAGIPQAVVWLQGDQLHWGRRIAQLGVGPPPRHHHALRAGWLRGTLDRLLTDSGMAARARALGTAIREEDGAGMAVRAIEDVFVAR</sequence>
<comment type="caution">
    <text evidence="3">The sequence shown here is derived from an EMBL/GenBank/DDBJ whole genome shotgun (WGS) entry which is preliminary data.</text>
</comment>
<dbReference type="InterPro" id="IPR010610">
    <property type="entry name" value="EryCIII-like_C"/>
</dbReference>
<evidence type="ECO:0000313" key="3">
    <source>
        <dbReference type="EMBL" id="MFC7601420.1"/>
    </source>
</evidence>
<organism evidence="3 4">
    <name type="scientific">Streptosporangium amethystogenes subsp. fukuiense</name>
    <dbReference type="NCBI Taxonomy" id="698418"/>
    <lineage>
        <taxon>Bacteria</taxon>
        <taxon>Bacillati</taxon>
        <taxon>Actinomycetota</taxon>
        <taxon>Actinomycetes</taxon>
        <taxon>Streptosporangiales</taxon>
        <taxon>Streptosporangiaceae</taxon>
        <taxon>Streptosporangium</taxon>
    </lineage>
</organism>
<evidence type="ECO:0000259" key="1">
    <source>
        <dbReference type="Pfam" id="PF03033"/>
    </source>
</evidence>
<keyword evidence="4" id="KW-1185">Reference proteome</keyword>
<reference evidence="4" key="1">
    <citation type="journal article" date="2019" name="Int. J. Syst. Evol. Microbiol.">
        <title>The Global Catalogue of Microorganisms (GCM) 10K type strain sequencing project: providing services to taxonomists for standard genome sequencing and annotation.</title>
        <authorList>
            <consortium name="The Broad Institute Genomics Platform"/>
            <consortium name="The Broad Institute Genome Sequencing Center for Infectious Disease"/>
            <person name="Wu L."/>
            <person name="Ma J."/>
        </authorList>
    </citation>
    <scope>NUCLEOTIDE SEQUENCE [LARGE SCALE GENOMIC DNA]</scope>
    <source>
        <strain evidence="4">JCM 10083</strain>
    </source>
</reference>
<feature type="domain" description="Erythromycin biosynthesis protein CIII-like C-terminal" evidence="2">
    <location>
        <begin position="283"/>
        <end position="386"/>
    </location>
</feature>
<feature type="domain" description="Glycosyltransferase family 28 N-terminal" evidence="1">
    <location>
        <begin position="3"/>
        <end position="116"/>
    </location>
</feature>
<proteinExistence type="predicted"/>
<dbReference type="InterPro" id="IPR004276">
    <property type="entry name" value="GlycoTrans_28_N"/>
</dbReference>
<evidence type="ECO:0000259" key="2">
    <source>
        <dbReference type="Pfam" id="PF06722"/>
    </source>
</evidence>
<dbReference type="InterPro" id="IPR002213">
    <property type="entry name" value="UDP_glucos_trans"/>
</dbReference>
<dbReference type="CDD" id="cd03784">
    <property type="entry name" value="GT1_Gtf-like"/>
    <property type="match status" value="1"/>
</dbReference>
<gene>
    <name evidence="3" type="ORF">ACFQVD_15090</name>
</gene>
<dbReference type="RefSeq" id="WP_343967949.1">
    <property type="nucleotide sequence ID" value="NZ_BAAAGK010000064.1"/>
</dbReference>
<dbReference type="Pfam" id="PF03033">
    <property type="entry name" value="Glyco_transf_28"/>
    <property type="match status" value="1"/>
</dbReference>
<dbReference type="Proteomes" id="UP001596514">
    <property type="component" value="Unassembled WGS sequence"/>
</dbReference>
<dbReference type="PANTHER" id="PTHR48050:SF13">
    <property type="entry name" value="STEROL 3-BETA-GLUCOSYLTRANSFERASE UGT80A2"/>
    <property type="match status" value="1"/>
</dbReference>
<dbReference type="Gene3D" id="3.40.50.2000">
    <property type="entry name" value="Glycogen Phosphorylase B"/>
    <property type="match status" value="2"/>
</dbReference>
<dbReference type="Pfam" id="PF06722">
    <property type="entry name" value="EryCIII-like_C"/>
    <property type="match status" value="1"/>
</dbReference>